<evidence type="ECO:0000259" key="2">
    <source>
        <dbReference type="SMART" id="SM01063"/>
    </source>
</evidence>
<dbReference type="GO" id="GO:0031012">
    <property type="term" value="C:extracellular matrix"/>
    <property type="evidence" value="ECO:0007669"/>
    <property type="project" value="TreeGrafter"/>
</dbReference>
<evidence type="ECO:0000313" key="4">
    <source>
        <dbReference type="Proteomes" id="UP000007797"/>
    </source>
</evidence>
<name>F4Q9L6_CACFS</name>
<dbReference type="InterPro" id="IPR052879">
    <property type="entry name" value="Dd_Spore_Germination_Stalk"/>
</dbReference>
<feature type="chain" id="PRO_5003320709" description="Carbohydrate binding domain-containing protein" evidence="1">
    <location>
        <begin position="19"/>
        <end position="151"/>
    </location>
</feature>
<dbReference type="Pfam" id="PF09478">
    <property type="entry name" value="CBM49"/>
    <property type="match status" value="1"/>
</dbReference>
<evidence type="ECO:0000256" key="1">
    <source>
        <dbReference type="SAM" id="SignalP"/>
    </source>
</evidence>
<gene>
    <name evidence="3" type="ORF">DFA_10219</name>
</gene>
<sequence>MRLLILLFALLAVTVSTATPFKCGPKMCGPGQTCEFDCVTNQYQCVYKCDYVTVTQKVVSSWADNNGQIPYVQLEVTVTNHGPRVVKDVLMGTSGMNLKDGNAIWSVDRIGSDLSLPSYVSQLAVGQSHKFGYINKGTQAAYIYVKNVQLV</sequence>
<dbReference type="EMBL" id="GL883026">
    <property type="protein sequence ID" value="EGG15385.1"/>
    <property type="molecule type" value="Genomic_DNA"/>
</dbReference>
<dbReference type="OMA" id="FYINMAS"/>
<dbReference type="AlphaFoldDB" id="F4Q9L6"/>
<dbReference type="GO" id="GO:0030246">
    <property type="term" value="F:carbohydrate binding"/>
    <property type="evidence" value="ECO:0007669"/>
    <property type="project" value="InterPro"/>
</dbReference>
<dbReference type="Proteomes" id="UP000007797">
    <property type="component" value="Unassembled WGS sequence"/>
</dbReference>
<dbReference type="RefSeq" id="XP_004354127.1">
    <property type="nucleotide sequence ID" value="XM_004354075.1"/>
</dbReference>
<protein>
    <recommendedName>
        <fullName evidence="2">Carbohydrate binding domain-containing protein</fullName>
    </recommendedName>
</protein>
<dbReference type="GeneID" id="14867437"/>
<proteinExistence type="predicted"/>
<dbReference type="KEGG" id="dfa:DFA_10219"/>
<dbReference type="GO" id="GO:0030198">
    <property type="term" value="P:extracellular matrix organization"/>
    <property type="evidence" value="ECO:0007669"/>
    <property type="project" value="TreeGrafter"/>
</dbReference>
<dbReference type="PANTHER" id="PTHR33239:SF9">
    <property type="entry name" value="CARBOHYDRATE BINDING DOMAIN-CONTAINING PROTEIN-RELATED"/>
    <property type="match status" value="1"/>
</dbReference>
<dbReference type="PANTHER" id="PTHR33239">
    <property type="entry name" value="CELLULOSE-BINDING DOMAIN-CONTAINING PROTEIN-RELATED"/>
    <property type="match status" value="1"/>
</dbReference>
<dbReference type="InterPro" id="IPR019028">
    <property type="entry name" value="CBM_49"/>
</dbReference>
<evidence type="ECO:0000313" key="3">
    <source>
        <dbReference type="EMBL" id="EGG15385.1"/>
    </source>
</evidence>
<organism evidence="3 4">
    <name type="scientific">Cavenderia fasciculata</name>
    <name type="common">Slime mold</name>
    <name type="synonym">Dictyostelium fasciculatum</name>
    <dbReference type="NCBI Taxonomy" id="261658"/>
    <lineage>
        <taxon>Eukaryota</taxon>
        <taxon>Amoebozoa</taxon>
        <taxon>Evosea</taxon>
        <taxon>Eumycetozoa</taxon>
        <taxon>Dictyostelia</taxon>
        <taxon>Acytosteliales</taxon>
        <taxon>Cavenderiaceae</taxon>
        <taxon>Cavenderia</taxon>
    </lineage>
</organism>
<keyword evidence="1" id="KW-0732">Signal</keyword>
<feature type="domain" description="Carbohydrate binding" evidence="2">
    <location>
        <begin position="52"/>
        <end position="138"/>
    </location>
</feature>
<dbReference type="OrthoDB" id="17104at2759"/>
<keyword evidence="4" id="KW-1185">Reference proteome</keyword>
<feature type="signal peptide" evidence="1">
    <location>
        <begin position="1"/>
        <end position="18"/>
    </location>
</feature>
<reference evidence="4" key="1">
    <citation type="journal article" date="2011" name="Genome Res.">
        <title>Phylogeny-wide analysis of social amoeba genomes highlights ancient origins for complex intercellular communication.</title>
        <authorList>
            <person name="Heidel A.J."/>
            <person name="Lawal H.M."/>
            <person name="Felder M."/>
            <person name="Schilde C."/>
            <person name="Helps N.R."/>
            <person name="Tunggal B."/>
            <person name="Rivero F."/>
            <person name="John U."/>
            <person name="Schleicher M."/>
            <person name="Eichinger L."/>
            <person name="Platzer M."/>
            <person name="Noegel A.A."/>
            <person name="Schaap P."/>
            <person name="Gloeckner G."/>
        </authorList>
    </citation>
    <scope>NUCLEOTIDE SEQUENCE [LARGE SCALE GENOMIC DNA]</scope>
    <source>
        <strain evidence="4">SH3</strain>
    </source>
</reference>
<accession>F4Q9L6</accession>
<dbReference type="GO" id="GO:0005201">
    <property type="term" value="F:extracellular matrix structural constituent"/>
    <property type="evidence" value="ECO:0007669"/>
    <property type="project" value="TreeGrafter"/>
</dbReference>
<dbReference type="SMART" id="SM01063">
    <property type="entry name" value="CBM49"/>
    <property type="match status" value="1"/>
</dbReference>